<dbReference type="AlphaFoldDB" id="A0A3A8KGI2"/>
<dbReference type="InterPro" id="IPR036188">
    <property type="entry name" value="FAD/NAD-bd_sf"/>
</dbReference>
<sequence>MAYRVNNIGLWLDEPEELLGQRAAEKLGVTRSDLASVRVVRSVLDARKKGSPRYIYTLEVELAPGRKAPRLPPDVSEAPPPPEALPRVKEPEKLPLIIGTGPAGLFCALGLLERGVRSILLERGKEVVTRRKDVAKLMRDGSLDRESNMNFGEGGAGAYTDGKLSTRINHPMVRKVIEAFAKYGAPDHILIEGKPHIGSDLLPGAVAKLREELIAGGCQVHFEQRVDDLLYRDGHIAGVKMADGRTLESDRVILAPGNSARELYERFAADGRVSVEAKPFALGFRAEHPQALINGIQYGAAAKHSKLPPADYKLAENLDVDGEVRGVYSFCMCPGGIVVPTPTEEGLQCTNGMSNSRRNAKFANAGIVVSVSVADFAREGFHGPLAGLEFQRHWEGEAYKLGGGRFFAPAQTIPDYLAGRVKKDPGDTSYRPGLAHTDLNQLFPERLTQSIKAALRTFDRKMRGFISEEGKLIGIESRTSSPVRITRGDDLQSVSMRGLYPVGEGCGYAGGIVSSAIDGLRAAEQIATELA</sequence>
<keyword evidence="4" id="KW-1185">Reference proteome</keyword>
<dbReference type="PANTHER" id="PTHR42842:SF3">
    <property type="entry name" value="FAD_NAD(P)-BINDING OXIDOREDUCTASE FAMILY PROTEIN"/>
    <property type="match status" value="1"/>
</dbReference>
<reference evidence="4" key="1">
    <citation type="submission" date="2018-09" db="EMBL/GenBank/DDBJ databases">
        <authorList>
            <person name="Livingstone P.G."/>
            <person name="Whitworth D.E."/>
        </authorList>
    </citation>
    <scope>NUCLEOTIDE SEQUENCE [LARGE SCALE GENOMIC DNA]</scope>
    <source>
        <strain evidence="4">CA043D</strain>
    </source>
</reference>
<dbReference type="SUPFAM" id="SSF51905">
    <property type="entry name" value="FAD/NAD(P)-binding domain"/>
    <property type="match status" value="1"/>
</dbReference>
<dbReference type="EMBL" id="RAWE01000012">
    <property type="protein sequence ID" value="RKH06209.1"/>
    <property type="molecule type" value="Genomic_DNA"/>
</dbReference>
<dbReference type="Proteomes" id="UP000268313">
    <property type="component" value="Unassembled WGS sequence"/>
</dbReference>
<dbReference type="Gene3D" id="3.30.70.2700">
    <property type="match status" value="1"/>
</dbReference>
<proteinExistence type="predicted"/>
<feature type="region of interest" description="Disordered" evidence="1">
    <location>
        <begin position="66"/>
        <end position="87"/>
    </location>
</feature>
<dbReference type="PANTHER" id="PTHR42842">
    <property type="entry name" value="FAD/NAD(P)-BINDING OXIDOREDUCTASE"/>
    <property type="match status" value="1"/>
</dbReference>
<comment type="caution">
    <text evidence="3">The sequence shown here is derived from an EMBL/GenBank/DDBJ whole genome shotgun (WGS) entry which is preliminary data.</text>
</comment>
<name>A0A3A8KGI2_9BACT</name>
<evidence type="ECO:0000313" key="3">
    <source>
        <dbReference type="EMBL" id="RKH06209.1"/>
    </source>
</evidence>
<gene>
    <name evidence="3" type="ORF">D7X32_05780</name>
</gene>
<evidence type="ECO:0000313" key="4">
    <source>
        <dbReference type="Proteomes" id="UP000268313"/>
    </source>
</evidence>
<organism evidence="3 4">
    <name type="scientific">Corallococcus carmarthensis</name>
    <dbReference type="NCBI Taxonomy" id="2316728"/>
    <lineage>
        <taxon>Bacteria</taxon>
        <taxon>Pseudomonadati</taxon>
        <taxon>Myxococcota</taxon>
        <taxon>Myxococcia</taxon>
        <taxon>Myxococcales</taxon>
        <taxon>Cystobacterineae</taxon>
        <taxon>Myxococcaceae</taxon>
        <taxon>Corallococcus</taxon>
    </lineage>
</organism>
<evidence type="ECO:0000256" key="1">
    <source>
        <dbReference type="SAM" id="MobiDB-lite"/>
    </source>
</evidence>
<accession>A0A3A8KGI2</accession>
<dbReference type="OrthoDB" id="9772594at2"/>
<protein>
    <submittedName>
        <fullName evidence="3">FAD-dependent oxidoreductase</fullName>
    </submittedName>
</protein>
<dbReference type="InterPro" id="IPR049516">
    <property type="entry name" value="FAD-depend_C"/>
</dbReference>
<dbReference type="Pfam" id="PF21688">
    <property type="entry name" value="FAD-depend_C"/>
    <property type="match status" value="1"/>
</dbReference>
<evidence type="ECO:0000259" key="2">
    <source>
        <dbReference type="Pfam" id="PF21688"/>
    </source>
</evidence>
<feature type="domain" description="FAD-dependent protein C-terminal" evidence="2">
    <location>
        <begin position="279"/>
        <end position="479"/>
    </location>
</feature>
<dbReference type="RefSeq" id="WP_120601496.1">
    <property type="nucleotide sequence ID" value="NZ_JABFJX010000492.1"/>
</dbReference>
<dbReference type="PIRSF" id="PIRSF038984">
    <property type="entry name" value="FAD_binding_protein"/>
    <property type="match status" value="1"/>
</dbReference>
<dbReference type="InterPro" id="IPR028348">
    <property type="entry name" value="FAD-binding_protein"/>
</dbReference>
<dbReference type="Gene3D" id="3.50.50.60">
    <property type="entry name" value="FAD/NAD(P)-binding domain"/>
    <property type="match status" value="2"/>
</dbReference>